<dbReference type="InterPro" id="IPR033316">
    <property type="entry name" value="RBBP8-like"/>
</dbReference>
<proteinExistence type="predicted"/>
<evidence type="ECO:0000313" key="7">
    <source>
        <dbReference type="EMBL" id="KAL0581260.1"/>
    </source>
</evidence>
<feature type="region of interest" description="Disordered" evidence="5">
    <location>
        <begin position="197"/>
        <end position="415"/>
    </location>
</feature>
<keyword evidence="4" id="KW-0175">Coiled coil</keyword>
<feature type="compositionally biased region" description="Basic and acidic residues" evidence="5">
    <location>
        <begin position="197"/>
        <end position="212"/>
    </location>
</feature>
<dbReference type="PANTHER" id="PTHR15107:SF0">
    <property type="entry name" value="DNA ENDONUCLEASE ACTIVATOR CTP1 C-TERMINAL DOMAIN-CONTAINING PROTEIN"/>
    <property type="match status" value="1"/>
</dbReference>
<evidence type="ECO:0000313" key="8">
    <source>
        <dbReference type="Proteomes" id="UP001465976"/>
    </source>
</evidence>
<organism evidence="7 8">
    <name type="scientific">Marasmius crinis-equi</name>
    <dbReference type="NCBI Taxonomy" id="585013"/>
    <lineage>
        <taxon>Eukaryota</taxon>
        <taxon>Fungi</taxon>
        <taxon>Dikarya</taxon>
        <taxon>Basidiomycota</taxon>
        <taxon>Agaricomycotina</taxon>
        <taxon>Agaricomycetes</taxon>
        <taxon>Agaricomycetidae</taxon>
        <taxon>Agaricales</taxon>
        <taxon>Marasmiineae</taxon>
        <taxon>Marasmiaceae</taxon>
        <taxon>Marasmius</taxon>
    </lineage>
</organism>
<dbReference type="EMBL" id="JBAHYK010000013">
    <property type="protein sequence ID" value="KAL0581260.1"/>
    <property type="molecule type" value="Genomic_DNA"/>
</dbReference>
<feature type="compositionally biased region" description="Basic residues" evidence="5">
    <location>
        <begin position="549"/>
        <end position="560"/>
    </location>
</feature>
<comment type="subcellular location">
    <subcellularLocation>
        <location evidence="1">Nucleus</location>
    </subcellularLocation>
</comment>
<feature type="coiled-coil region" evidence="4">
    <location>
        <begin position="67"/>
        <end position="140"/>
    </location>
</feature>
<dbReference type="Pfam" id="PF08573">
    <property type="entry name" value="SAE2"/>
    <property type="match status" value="1"/>
</dbReference>
<reference evidence="7 8" key="1">
    <citation type="submission" date="2024-02" db="EMBL/GenBank/DDBJ databases">
        <title>A draft genome for the cacao thread blight pathogen Marasmius crinis-equi.</title>
        <authorList>
            <person name="Cohen S.P."/>
            <person name="Baruah I.K."/>
            <person name="Amoako-Attah I."/>
            <person name="Bukari Y."/>
            <person name="Meinhardt L.W."/>
            <person name="Bailey B.A."/>
        </authorList>
    </citation>
    <scope>NUCLEOTIDE SEQUENCE [LARGE SCALE GENOMIC DNA]</scope>
    <source>
        <strain evidence="7 8">GH-76</strain>
    </source>
</reference>
<evidence type="ECO:0000256" key="2">
    <source>
        <dbReference type="ARBA" id="ARBA00022763"/>
    </source>
</evidence>
<protein>
    <recommendedName>
        <fullName evidence="6">DNA endonuclease activator Ctp1 C-terminal domain-containing protein</fullName>
    </recommendedName>
</protein>
<evidence type="ECO:0000256" key="3">
    <source>
        <dbReference type="ARBA" id="ARBA00023242"/>
    </source>
</evidence>
<keyword evidence="3" id="KW-0539">Nucleus</keyword>
<sequence>MVQSHERDLAEKDVLINMWKQRFDGIQKTLSDERTNNQRLANLLGFDSIGDALLFVETENSSQYTKYRDCLERNALVEAELRKAKEAHNGDREALDSEVQTLRRELNGRSQHIERVEAEKRLLEDKFDDLERTFKQAQAKHLKDDEKFTNWKRWFWSELEEDQQLDRNGRMKKWAARFIHRQDKLAQQGHAVFDKLPSEVDSEVVPKSEPESPVKLPAPRTPSRSRQTSAIPPSSPLTPTTKNNCPSSGTIRAQSTPPSHKRHVAKFLHEDPRSSDNEDDHPNLASSQTSGSVTEDDSQPLFANLSAPQRKVPASPAHSQLRYLKRTQPAKASERPSERDSQSSPIRGHEHERTRKRRRLSDGAQASSMMSGLGVRKGKEKEVFTDDEQWEEDTRRRKPSPLVWSPSQIRMPPPPLHASTPAVMAAKKKLDDYSAYKGRGRYAPATAPYVSTFFSLMFSAVTKVVFTRNSVDKTLNQAFVVNADLNQGLDYQFEEVVRGRENRKRLAAGDCEECRDYYEAIGPMPPRLKQPLWRSPVTSPVKANKVVSCHHNHTHSHQKGRAATPPSPSPNRQIESHKQDISRHRYQWERAKTPPGYWNIGFPDTQEAQDINERAKELHRKKWNAIESEAARENGRYRRR</sequence>
<feature type="compositionally biased region" description="Polar residues" evidence="5">
    <location>
        <begin position="222"/>
        <end position="258"/>
    </location>
</feature>
<feature type="compositionally biased region" description="Basic and acidic residues" evidence="5">
    <location>
        <begin position="267"/>
        <end position="282"/>
    </location>
</feature>
<feature type="region of interest" description="Disordered" evidence="5">
    <location>
        <begin position="549"/>
        <end position="582"/>
    </location>
</feature>
<dbReference type="InterPro" id="IPR013882">
    <property type="entry name" value="Ctp1_C"/>
</dbReference>
<evidence type="ECO:0000256" key="1">
    <source>
        <dbReference type="ARBA" id="ARBA00004123"/>
    </source>
</evidence>
<feature type="compositionally biased region" description="Basic and acidic residues" evidence="5">
    <location>
        <begin position="332"/>
        <end position="353"/>
    </location>
</feature>
<evidence type="ECO:0000256" key="5">
    <source>
        <dbReference type="SAM" id="MobiDB-lite"/>
    </source>
</evidence>
<keyword evidence="8" id="KW-1185">Reference proteome</keyword>
<feature type="compositionally biased region" description="Polar residues" evidence="5">
    <location>
        <begin position="284"/>
        <end position="293"/>
    </location>
</feature>
<gene>
    <name evidence="7" type="ORF">V5O48_000743</name>
</gene>
<accession>A0ABR3G0S8</accession>
<dbReference type="Proteomes" id="UP001465976">
    <property type="component" value="Unassembled WGS sequence"/>
</dbReference>
<evidence type="ECO:0000259" key="6">
    <source>
        <dbReference type="Pfam" id="PF08573"/>
    </source>
</evidence>
<keyword evidence="2" id="KW-0227">DNA damage</keyword>
<comment type="caution">
    <text evidence="7">The sequence shown here is derived from an EMBL/GenBank/DDBJ whole genome shotgun (WGS) entry which is preliminary data.</text>
</comment>
<dbReference type="PANTHER" id="PTHR15107">
    <property type="entry name" value="RETINOBLASTOMA BINDING PROTEIN 8"/>
    <property type="match status" value="1"/>
</dbReference>
<name>A0ABR3G0S8_9AGAR</name>
<evidence type="ECO:0000256" key="4">
    <source>
        <dbReference type="SAM" id="Coils"/>
    </source>
</evidence>
<feature type="domain" description="DNA endonuclease activator Ctp1 C-terminal" evidence="6">
    <location>
        <begin position="492"/>
        <end position="607"/>
    </location>
</feature>